<keyword evidence="1" id="KW-0472">Membrane</keyword>
<keyword evidence="1" id="KW-0812">Transmembrane</keyword>
<dbReference type="EMBL" id="LT629785">
    <property type="protein sequence ID" value="SDT99173.1"/>
    <property type="molecule type" value="Genomic_DNA"/>
</dbReference>
<dbReference type="AlphaFoldDB" id="A0A1H2EW37"/>
<name>A0A1H2EW37_9PSED</name>
<evidence type="ECO:0000313" key="3">
    <source>
        <dbReference type="Proteomes" id="UP000243232"/>
    </source>
</evidence>
<protein>
    <submittedName>
        <fullName evidence="2">Uncharacterized protein</fullName>
    </submittedName>
</protein>
<keyword evidence="3" id="KW-1185">Reference proteome</keyword>
<feature type="transmembrane region" description="Helical" evidence="1">
    <location>
        <begin position="17"/>
        <end position="34"/>
    </location>
</feature>
<evidence type="ECO:0000256" key="1">
    <source>
        <dbReference type="SAM" id="Phobius"/>
    </source>
</evidence>
<keyword evidence="1" id="KW-1133">Transmembrane helix</keyword>
<organism evidence="2 3">
    <name type="scientific">Pseudomonas pohangensis</name>
    <dbReference type="NCBI Taxonomy" id="364197"/>
    <lineage>
        <taxon>Bacteria</taxon>
        <taxon>Pseudomonadati</taxon>
        <taxon>Pseudomonadota</taxon>
        <taxon>Gammaproteobacteria</taxon>
        <taxon>Pseudomonadales</taxon>
        <taxon>Pseudomonadaceae</taxon>
        <taxon>Pseudomonas</taxon>
    </lineage>
</organism>
<reference evidence="3" key="1">
    <citation type="submission" date="2016-10" db="EMBL/GenBank/DDBJ databases">
        <authorList>
            <person name="Varghese N."/>
            <person name="Submissions S."/>
        </authorList>
    </citation>
    <scope>NUCLEOTIDE SEQUENCE [LARGE SCALE GENOMIC DNA]</scope>
    <source>
        <strain evidence="3">DSM 17875</strain>
    </source>
</reference>
<dbReference type="Proteomes" id="UP000243232">
    <property type="component" value="Chromosome I"/>
</dbReference>
<evidence type="ECO:0000313" key="2">
    <source>
        <dbReference type="EMBL" id="SDT99173.1"/>
    </source>
</evidence>
<accession>A0A1H2EW37</accession>
<proteinExistence type="predicted"/>
<sequence>MSEPPERLVVLSPFRRLIYLMACISLLWFGWALLKPATPLPSLQVDGSYQREGYRITPLQPFSLSARVLAREDYRFDAGARLAPTDLVLGWGPMADPQVLASIKVTQGNRWYHWQVDEFPIPRREIETHSANMHMIPAGPAVAQTLASLQPGERIALSGQLVRVDGADGFRWVSSLTREDTGAGACELILVEHLRRLD</sequence>
<gene>
    <name evidence="2" type="ORF">SAMN05216296_1115</name>
</gene>